<protein>
    <recommendedName>
        <fullName evidence="8">VTT domain-containing protein</fullName>
    </recommendedName>
</protein>
<reference evidence="9 10" key="1">
    <citation type="submission" date="2017-09" db="EMBL/GenBank/DDBJ databases">
        <title>Bacterial strain isolated from the female urinary microbiota.</title>
        <authorList>
            <person name="Thomas-White K."/>
            <person name="Kumar N."/>
            <person name="Forster S."/>
            <person name="Putonti C."/>
            <person name="Lawley T."/>
            <person name="Wolfe A.J."/>
        </authorList>
    </citation>
    <scope>NUCLEOTIDE SEQUENCE [LARGE SCALE GENOMIC DNA]</scope>
    <source>
        <strain evidence="9 10">UMB1301</strain>
    </source>
</reference>
<keyword evidence="6 7" id="KW-0472">Membrane</keyword>
<keyword evidence="3 7" id="KW-1003">Cell membrane</keyword>
<feature type="domain" description="VTT" evidence="8">
    <location>
        <begin position="31"/>
        <end position="97"/>
    </location>
</feature>
<organism evidence="9 10">
    <name type="scientific">Brevibacterium paucivorans</name>
    <dbReference type="NCBI Taxonomy" id="170994"/>
    <lineage>
        <taxon>Bacteria</taxon>
        <taxon>Bacillati</taxon>
        <taxon>Actinomycetota</taxon>
        <taxon>Actinomycetes</taxon>
        <taxon>Micrococcales</taxon>
        <taxon>Brevibacteriaceae</taxon>
        <taxon>Brevibacterium</taxon>
    </lineage>
</organism>
<gene>
    <name evidence="9" type="ORF">CJ199_10150</name>
</gene>
<evidence type="ECO:0000256" key="7">
    <source>
        <dbReference type="RuleBase" id="RU367016"/>
    </source>
</evidence>
<dbReference type="AlphaFoldDB" id="A0A2N6VKT7"/>
<dbReference type="EMBL" id="PNHK01000004">
    <property type="protein sequence ID" value="PMD04719.1"/>
    <property type="molecule type" value="Genomic_DNA"/>
</dbReference>
<dbReference type="PANTHER" id="PTHR30353">
    <property type="entry name" value="INNER MEMBRANE PROTEIN DEDA-RELATED"/>
    <property type="match status" value="1"/>
</dbReference>
<evidence type="ECO:0000256" key="2">
    <source>
        <dbReference type="ARBA" id="ARBA00010792"/>
    </source>
</evidence>
<comment type="caution">
    <text evidence="9">The sequence shown here is derived from an EMBL/GenBank/DDBJ whole genome shotgun (WGS) entry which is preliminary data.</text>
</comment>
<dbReference type="Pfam" id="PF09335">
    <property type="entry name" value="VTT_dom"/>
    <property type="match status" value="1"/>
</dbReference>
<evidence type="ECO:0000259" key="8">
    <source>
        <dbReference type="Pfam" id="PF09335"/>
    </source>
</evidence>
<proteinExistence type="inferred from homology"/>
<dbReference type="InterPro" id="IPR032816">
    <property type="entry name" value="VTT_dom"/>
</dbReference>
<name>A0A2N6VKT7_9MICO</name>
<evidence type="ECO:0000256" key="3">
    <source>
        <dbReference type="ARBA" id="ARBA00022475"/>
    </source>
</evidence>
<dbReference type="RefSeq" id="WP_102239363.1">
    <property type="nucleotide sequence ID" value="NZ_BAAAIM010000004.1"/>
</dbReference>
<dbReference type="InterPro" id="IPR032818">
    <property type="entry name" value="DedA-like"/>
</dbReference>
<dbReference type="PANTHER" id="PTHR30353:SF0">
    <property type="entry name" value="TRANSMEMBRANE PROTEIN"/>
    <property type="match status" value="1"/>
</dbReference>
<comment type="similarity">
    <text evidence="2 7">Belongs to the DedA family.</text>
</comment>
<evidence type="ECO:0000313" key="10">
    <source>
        <dbReference type="Proteomes" id="UP000235598"/>
    </source>
</evidence>
<feature type="transmembrane region" description="Helical" evidence="7">
    <location>
        <begin position="77"/>
        <end position="99"/>
    </location>
</feature>
<dbReference type="GO" id="GO:0005886">
    <property type="term" value="C:plasma membrane"/>
    <property type="evidence" value="ECO:0007669"/>
    <property type="project" value="UniProtKB-SubCell"/>
</dbReference>
<comment type="subcellular location">
    <subcellularLocation>
        <location evidence="1 7">Cell membrane</location>
        <topology evidence="1 7">Multi-pass membrane protein</topology>
    </subcellularLocation>
</comment>
<dbReference type="OrthoDB" id="9813426at2"/>
<evidence type="ECO:0000313" key="9">
    <source>
        <dbReference type="EMBL" id="PMD04719.1"/>
    </source>
</evidence>
<evidence type="ECO:0000256" key="1">
    <source>
        <dbReference type="ARBA" id="ARBA00004651"/>
    </source>
</evidence>
<feature type="transmembrane region" description="Helical" evidence="7">
    <location>
        <begin position="111"/>
        <end position="133"/>
    </location>
</feature>
<sequence>MDECHPVQCCGRHQSCCRERRLFKDDARILRTDRLATAEAFFNRRGPLALVIGRFVPIVRTYVPVAAGTAQMPYRNFVFWNVGGALAWVGSMVLIGALLGHIPGITHSIDGIILLILGISMLPVAISATTSYIKKRRTK</sequence>
<evidence type="ECO:0000256" key="5">
    <source>
        <dbReference type="ARBA" id="ARBA00022989"/>
    </source>
</evidence>
<keyword evidence="4 7" id="KW-0812">Transmembrane</keyword>
<keyword evidence="5 7" id="KW-1133">Transmembrane helix</keyword>
<accession>A0A2N6VKT7</accession>
<evidence type="ECO:0000256" key="6">
    <source>
        <dbReference type="ARBA" id="ARBA00023136"/>
    </source>
</evidence>
<comment type="caution">
    <text evidence="7">Lacks conserved residue(s) required for the propagation of feature annotation.</text>
</comment>
<evidence type="ECO:0000256" key="4">
    <source>
        <dbReference type="ARBA" id="ARBA00022692"/>
    </source>
</evidence>
<dbReference type="Proteomes" id="UP000235598">
    <property type="component" value="Unassembled WGS sequence"/>
</dbReference>